<dbReference type="KEGG" id="nvn:NVIE_030240"/>
<keyword evidence="2" id="KW-1185">Reference proteome</keyword>
<dbReference type="EMBL" id="CP007536">
    <property type="protein sequence ID" value="AIC17301.1"/>
    <property type="molecule type" value="Genomic_DNA"/>
</dbReference>
<evidence type="ECO:0000313" key="1">
    <source>
        <dbReference type="EMBL" id="AIC17301.1"/>
    </source>
</evidence>
<dbReference type="AlphaFoldDB" id="A0A060HV65"/>
<organism evidence="1 2">
    <name type="scientific">Nitrososphaera viennensis EN76</name>
    <dbReference type="NCBI Taxonomy" id="926571"/>
    <lineage>
        <taxon>Archaea</taxon>
        <taxon>Nitrososphaerota</taxon>
        <taxon>Nitrososphaeria</taxon>
        <taxon>Nitrososphaerales</taxon>
        <taxon>Nitrososphaeraceae</taxon>
        <taxon>Nitrososphaera</taxon>
    </lineage>
</organism>
<accession>A0A060HV65</accession>
<dbReference type="STRING" id="926571.NVIE_030240"/>
<proteinExistence type="predicted"/>
<gene>
    <name evidence="1" type="ORF">NVIE_030240</name>
</gene>
<dbReference type="Proteomes" id="UP000027093">
    <property type="component" value="Chromosome"/>
</dbReference>
<evidence type="ECO:0000313" key="2">
    <source>
        <dbReference type="Proteomes" id="UP000027093"/>
    </source>
</evidence>
<reference evidence="1 2" key="1">
    <citation type="journal article" date="2014" name="Int. J. Syst. Evol. Microbiol.">
        <title>Nitrososphaera viennensis gen. nov., sp. nov., an aerobic and mesophilic, ammonia-oxidizing archaeon from soil and a member of the archaeal phylum Thaumarchaeota.</title>
        <authorList>
            <person name="Stieglmeier M."/>
            <person name="Klingl A."/>
            <person name="Alves R.J."/>
            <person name="Rittmann S.K."/>
            <person name="Melcher M."/>
            <person name="Leisch N."/>
            <person name="Schleper C."/>
        </authorList>
    </citation>
    <scope>NUCLEOTIDE SEQUENCE [LARGE SCALE GENOMIC DNA]</scope>
    <source>
        <strain evidence="1">EN76</strain>
    </source>
</reference>
<dbReference type="HOGENOM" id="CLU_3323110_0_0_2"/>
<sequence>MLRNRDAIANSGNIQSSTNYMQINYVFREMQKGERNRK</sequence>
<protein>
    <submittedName>
        <fullName evidence="1">Uncharacterized protein</fullName>
    </submittedName>
</protein>
<name>A0A060HV65_9ARCH</name>